<dbReference type="Gramene" id="TKW32263">
    <property type="protein sequence ID" value="TKW32263"/>
    <property type="gene ID" value="SEVIR_2G157200v2"/>
</dbReference>
<sequence>MLAFAIPSRCPSSTPLSCSHPQEDVDSSVPEIIKTNEAEMDGVRTHKRARVHLGTKATPECESSVRRSDRIKAKNKGFHKSPCQDNACLACNARPPTITTEVIQSLGTKVCALDSSKVYSEKLLSNPGSQTPIGKLMGRRRTEASSKGKEILSETSSNSSAGA</sequence>
<keyword evidence="3" id="KW-1185">Reference proteome</keyword>
<gene>
    <name evidence="2" type="ORF">SEVIR_2G157200v2</name>
</gene>
<dbReference type="PANTHER" id="PTHR33075">
    <property type="entry name" value="OS02G0499800 PROTEIN"/>
    <property type="match status" value="1"/>
</dbReference>
<reference evidence="2" key="1">
    <citation type="submission" date="2019-03" db="EMBL/GenBank/DDBJ databases">
        <title>WGS assembly of Setaria viridis.</title>
        <authorList>
            <person name="Huang P."/>
            <person name="Jenkins J."/>
            <person name="Grimwood J."/>
            <person name="Barry K."/>
            <person name="Healey A."/>
            <person name="Mamidi S."/>
            <person name="Sreedasyam A."/>
            <person name="Shu S."/>
            <person name="Feldman M."/>
            <person name="Wu J."/>
            <person name="Yu Y."/>
            <person name="Chen C."/>
            <person name="Johnson J."/>
            <person name="Rokhsar D."/>
            <person name="Baxter I."/>
            <person name="Schmutz J."/>
            <person name="Brutnell T."/>
            <person name="Kellogg E."/>
        </authorList>
    </citation>
    <scope>NUCLEOTIDE SEQUENCE [LARGE SCALE GENOMIC DNA]</scope>
</reference>
<protein>
    <submittedName>
        <fullName evidence="2">Uncharacterized protein</fullName>
    </submittedName>
</protein>
<dbReference type="EMBL" id="CM016553">
    <property type="protein sequence ID" value="TKW32263.1"/>
    <property type="molecule type" value="Genomic_DNA"/>
</dbReference>
<organism evidence="2 3">
    <name type="scientific">Setaria viridis</name>
    <name type="common">Green bristlegrass</name>
    <name type="synonym">Setaria italica subsp. viridis</name>
    <dbReference type="NCBI Taxonomy" id="4556"/>
    <lineage>
        <taxon>Eukaryota</taxon>
        <taxon>Viridiplantae</taxon>
        <taxon>Streptophyta</taxon>
        <taxon>Embryophyta</taxon>
        <taxon>Tracheophyta</taxon>
        <taxon>Spermatophyta</taxon>
        <taxon>Magnoliopsida</taxon>
        <taxon>Liliopsida</taxon>
        <taxon>Poales</taxon>
        <taxon>Poaceae</taxon>
        <taxon>PACMAD clade</taxon>
        <taxon>Panicoideae</taxon>
        <taxon>Panicodae</taxon>
        <taxon>Paniceae</taxon>
        <taxon>Cenchrinae</taxon>
        <taxon>Setaria</taxon>
    </lineage>
</organism>
<dbReference type="PANTHER" id="PTHR33075:SF7">
    <property type="entry name" value="OS02G0303350 PROTEIN"/>
    <property type="match status" value="1"/>
</dbReference>
<evidence type="ECO:0000313" key="2">
    <source>
        <dbReference type="EMBL" id="TKW32263.1"/>
    </source>
</evidence>
<accession>A0A4U6VU66</accession>
<dbReference type="AlphaFoldDB" id="A0A4U6VU66"/>
<feature type="compositionally biased region" description="Basic and acidic residues" evidence="1">
    <location>
        <begin position="140"/>
        <end position="152"/>
    </location>
</feature>
<feature type="compositionally biased region" description="Polar residues" evidence="1">
    <location>
        <begin position="10"/>
        <end position="20"/>
    </location>
</feature>
<dbReference type="Proteomes" id="UP000298652">
    <property type="component" value="Chromosome 2"/>
</dbReference>
<evidence type="ECO:0000256" key="1">
    <source>
        <dbReference type="SAM" id="MobiDB-lite"/>
    </source>
</evidence>
<feature type="region of interest" description="Disordered" evidence="1">
    <location>
        <begin position="1"/>
        <end position="28"/>
    </location>
</feature>
<name>A0A4U6VU66_SETVI</name>
<evidence type="ECO:0000313" key="3">
    <source>
        <dbReference type="Proteomes" id="UP000298652"/>
    </source>
</evidence>
<feature type="compositionally biased region" description="Polar residues" evidence="1">
    <location>
        <begin position="153"/>
        <end position="163"/>
    </location>
</feature>
<feature type="region of interest" description="Disordered" evidence="1">
    <location>
        <begin position="123"/>
        <end position="163"/>
    </location>
</feature>
<proteinExistence type="predicted"/>